<protein>
    <submittedName>
        <fullName evidence="4">Helix-turn-helix transcriptional regulator</fullName>
    </submittedName>
</protein>
<evidence type="ECO:0000313" key="4">
    <source>
        <dbReference type="EMBL" id="MST75268.1"/>
    </source>
</evidence>
<dbReference type="PANTHER" id="PTHR46558">
    <property type="entry name" value="TRACRIPTIONAL REGULATORY PROTEIN-RELATED-RELATED"/>
    <property type="match status" value="1"/>
</dbReference>
<dbReference type="Proteomes" id="UP000474024">
    <property type="component" value="Unassembled WGS sequence"/>
</dbReference>
<sequence length="140" mass="15763">MIADKIKNARTIKKLTQEQVAEDLNVSRQTISNWENGKSLPDIVSIIRMSELYDLSLDELLKGDATLLNKIERDMKVAKAENNVIKFAWISIVIGVVMIILGNVFDGNPFIDFISAALPWVLLGLMVLFAILYLNKENDN</sequence>
<dbReference type="InterPro" id="IPR001387">
    <property type="entry name" value="Cro/C1-type_HTH"/>
</dbReference>
<keyword evidence="2" id="KW-0472">Membrane</keyword>
<name>A0A6L5YSG6_9FIRM</name>
<keyword evidence="2" id="KW-1133">Transmembrane helix</keyword>
<reference evidence="4 5" key="1">
    <citation type="submission" date="2019-08" db="EMBL/GenBank/DDBJ databases">
        <title>In-depth cultivation of the pig gut microbiome towards novel bacterial diversity and tailored functional studies.</title>
        <authorList>
            <person name="Wylensek D."/>
            <person name="Hitch T.C.A."/>
            <person name="Clavel T."/>
        </authorList>
    </citation>
    <scope>NUCLEOTIDE SEQUENCE [LARGE SCALE GENOMIC DNA]</scope>
    <source>
        <strain evidence="4 5">MUC/MUC-530-WT-4D</strain>
    </source>
</reference>
<dbReference type="GO" id="GO:0003677">
    <property type="term" value="F:DNA binding"/>
    <property type="evidence" value="ECO:0007669"/>
    <property type="project" value="UniProtKB-KW"/>
</dbReference>
<dbReference type="AlphaFoldDB" id="A0A6L5YSG6"/>
<dbReference type="PROSITE" id="PS50943">
    <property type="entry name" value="HTH_CROC1"/>
    <property type="match status" value="1"/>
</dbReference>
<dbReference type="RefSeq" id="WP_154430230.1">
    <property type="nucleotide sequence ID" value="NZ_VUNI01000016.1"/>
</dbReference>
<keyword evidence="5" id="KW-1185">Reference proteome</keyword>
<feature type="domain" description="HTH cro/C1-type" evidence="3">
    <location>
        <begin position="6"/>
        <end position="60"/>
    </location>
</feature>
<feature type="transmembrane region" description="Helical" evidence="2">
    <location>
        <begin position="117"/>
        <end position="134"/>
    </location>
</feature>
<dbReference type="EMBL" id="VUNI01000016">
    <property type="protein sequence ID" value="MST75268.1"/>
    <property type="molecule type" value="Genomic_DNA"/>
</dbReference>
<dbReference type="CDD" id="cd00093">
    <property type="entry name" value="HTH_XRE"/>
    <property type="match status" value="1"/>
</dbReference>
<dbReference type="SUPFAM" id="SSF47413">
    <property type="entry name" value="lambda repressor-like DNA-binding domains"/>
    <property type="match status" value="1"/>
</dbReference>
<proteinExistence type="predicted"/>
<evidence type="ECO:0000259" key="3">
    <source>
        <dbReference type="PROSITE" id="PS50943"/>
    </source>
</evidence>
<dbReference type="Pfam" id="PF01381">
    <property type="entry name" value="HTH_3"/>
    <property type="match status" value="1"/>
</dbReference>
<keyword evidence="2" id="KW-0812">Transmembrane</keyword>
<feature type="transmembrane region" description="Helical" evidence="2">
    <location>
        <begin position="84"/>
        <end position="105"/>
    </location>
</feature>
<gene>
    <name evidence="4" type="ORF">FYJ75_09570</name>
</gene>
<evidence type="ECO:0000256" key="2">
    <source>
        <dbReference type="SAM" id="Phobius"/>
    </source>
</evidence>
<dbReference type="PANTHER" id="PTHR46558:SF15">
    <property type="entry name" value="HELIX-TURN-HELIX DOMAIN PROTEIN"/>
    <property type="match status" value="1"/>
</dbReference>
<accession>A0A6L5YSG6</accession>
<keyword evidence="1" id="KW-0238">DNA-binding</keyword>
<evidence type="ECO:0000313" key="5">
    <source>
        <dbReference type="Proteomes" id="UP000474024"/>
    </source>
</evidence>
<dbReference type="SMART" id="SM00530">
    <property type="entry name" value="HTH_XRE"/>
    <property type="match status" value="1"/>
</dbReference>
<evidence type="ECO:0000256" key="1">
    <source>
        <dbReference type="ARBA" id="ARBA00023125"/>
    </source>
</evidence>
<dbReference type="InterPro" id="IPR010982">
    <property type="entry name" value="Lambda_DNA-bd_dom_sf"/>
</dbReference>
<organism evidence="4 5">
    <name type="scientific">Roseburia porci</name>
    <dbReference type="NCBI Taxonomy" id="2605790"/>
    <lineage>
        <taxon>Bacteria</taxon>
        <taxon>Bacillati</taxon>
        <taxon>Bacillota</taxon>
        <taxon>Clostridia</taxon>
        <taxon>Lachnospirales</taxon>
        <taxon>Lachnospiraceae</taxon>
        <taxon>Roseburia</taxon>
    </lineage>
</organism>
<comment type="caution">
    <text evidence="4">The sequence shown here is derived from an EMBL/GenBank/DDBJ whole genome shotgun (WGS) entry which is preliminary data.</text>
</comment>
<dbReference type="Gene3D" id="1.10.260.40">
    <property type="entry name" value="lambda repressor-like DNA-binding domains"/>
    <property type="match status" value="1"/>
</dbReference>